<evidence type="ECO:0000313" key="1">
    <source>
        <dbReference type="EMBL" id="KAL2643158.1"/>
    </source>
</evidence>
<proteinExistence type="predicted"/>
<keyword evidence="2" id="KW-1185">Reference proteome</keyword>
<evidence type="ECO:0000313" key="2">
    <source>
        <dbReference type="Proteomes" id="UP001605036"/>
    </source>
</evidence>
<sequence length="133" mass="14926">MEHTVGSDQLDSYLLPKRNGAERTRVFHANLTQLWSTRAPGCRRGGPRGVSLIPISHQCLDGTRGAERRNAFPSIRLIRLDAREVDDTQRVLGWAWYAGFNREGFLGTIHSKGQRRLGELRTRLANSGAEDCP</sequence>
<gene>
    <name evidence="1" type="ORF">R1flu_010745</name>
</gene>
<comment type="caution">
    <text evidence="1">The sequence shown here is derived from an EMBL/GenBank/DDBJ whole genome shotgun (WGS) entry which is preliminary data.</text>
</comment>
<protein>
    <submittedName>
        <fullName evidence="1">Uncharacterized protein</fullName>
    </submittedName>
</protein>
<accession>A0ABD1Z6S5</accession>
<dbReference type="AlphaFoldDB" id="A0ABD1Z6S5"/>
<organism evidence="1 2">
    <name type="scientific">Riccia fluitans</name>
    <dbReference type="NCBI Taxonomy" id="41844"/>
    <lineage>
        <taxon>Eukaryota</taxon>
        <taxon>Viridiplantae</taxon>
        <taxon>Streptophyta</taxon>
        <taxon>Embryophyta</taxon>
        <taxon>Marchantiophyta</taxon>
        <taxon>Marchantiopsida</taxon>
        <taxon>Marchantiidae</taxon>
        <taxon>Marchantiales</taxon>
        <taxon>Ricciaceae</taxon>
        <taxon>Riccia</taxon>
    </lineage>
</organism>
<name>A0ABD1Z6S5_9MARC</name>
<reference evidence="1 2" key="1">
    <citation type="submission" date="2024-09" db="EMBL/GenBank/DDBJ databases">
        <title>Chromosome-scale assembly of Riccia fluitans.</title>
        <authorList>
            <person name="Paukszto L."/>
            <person name="Sawicki J."/>
            <person name="Karawczyk K."/>
            <person name="Piernik-Szablinska J."/>
            <person name="Szczecinska M."/>
            <person name="Mazdziarz M."/>
        </authorList>
    </citation>
    <scope>NUCLEOTIDE SEQUENCE [LARGE SCALE GENOMIC DNA]</scope>
    <source>
        <strain evidence="1">Rf_01</strain>
        <tissue evidence="1">Aerial parts of the thallus</tissue>
    </source>
</reference>
<dbReference type="Proteomes" id="UP001605036">
    <property type="component" value="Unassembled WGS sequence"/>
</dbReference>
<dbReference type="EMBL" id="JBHFFA010000002">
    <property type="protein sequence ID" value="KAL2643158.1"/>
    <property type="molecule type" value="Genomic_DNA"/>
</dbReference>